<feature type="compositionally biased region" description="Basic and acidic residues" evidence="5">
    <location>
        <begin position="164"/>
        <end position="177"/>
    </location>
</feature>
<protein>
    <recommendedName>
        <fullName evidence="8">FCH domain-containing protein</fullName>
    </recommendedName>
</protein>
<keyword evidence="4" id="KW-0175">Coiled coil</keyword>
<proteinExistence type="predicted"/>
<dbReference type="AlphaFoldDB" id="A0A6G0XDI8"/>
<evidence type="ECO:0000256" key="1">
    <source>
        <dbReference type="ARBA" id="ARBA00004496"/>
    </source>
</evidence>
<dbReference type="EMBL" id="VJMJ01000077">
    <property type="protein sequence ID" value="KAF0738286.1"/>
    <property type="molecule type" value="Genomic_DNA"/>
</dbReference>
<dbReference type="Proteomes" id="UP000481153">
    <property type="component" value="Unassembled WGS sequence"/>
</dbReference>
<reference evidence="6 7" key="1">
    <citation type="submission" date="2019-07" db="EMBL/GenBank/DDBJ databases">
        <title>Genomics analysis of Aphanomyces spp. identifies a new class of oomycete effector associated with host adaptation.</title>
        <authorList>
            <person name="Gaulin E."/>
        </authorList>
    </citation>
    <scope>NUCLEOTIDE SEQUENCE [LARGE SCALE GENOMIC DNA]</scope>
    <source>
        <strain evidence="6 7">ATCC 201684</strain>
    </source>
</reference>
<evidence type="ECO:0000313" key="6">
    <source>
        <dbReference type="EMBL" id="KAF0738286.1"/>
    </source>
</evidence>
<comment type="subcellular location">
    <subcellularLocation>
        <location evidence="1">Cytoplasm</location>
    </subcellularLocation>
</comment>
<keyword evidence="7" id="KW-1185">Reference proteome</keyword>
<comment type="caution">
    <text evidence="6">The sequence shown here is derived from an EMBL/GenBank/DDBJ whole genome shotgun (WGS) entry which is preliminary data.</text>
</comment>
<evidence type="ECO:0000256" key="4">
    <source>
        <dbReference type="SAM" id="Coils"/>
    </source>
</evidence>
<dbReference type="VEuPathDB" id="FungiDB:AeMF1_012118"/>
<accession>A0A6G0XDI8</accession>
<sequence length="694" mass="78624">METKQPEATSCSLESLKLRLDVVEKKTVDGAQSVKTIMTNLRELASAEEKHGKTHQKIHDMLQYVPHTNENVLTGLKNWHAAMLKNSNELTYVKRQFAASLVSHVVNPLQEHLDQYRRDTRKIFYDLRASYESLVNKQHQVATFKEKYYKACRVAENAIRHRNATKEKLENENRKTDANSSAPVDIPVDPRKLEALEALNRKVKACLDESDNAKEAYVASDAECVSERIKHNEFVVSTLRKLEEIEIQREDHLQNQVFFWLASMYQDTFSSTANLYKTHLTTSEGILKSALDQIAQFSEGSLTLDASLGFVTEQMANDTDTLAKLCDVFSQMKMTFEAHAKRLQQLTANFSWTMSSMEGPLLVKAWEKISTAIQVLAHIHDEYSITLSGFVTSQWKDLKAHQMASKRQILSMVQDIHLKRQGVENNERDACQRYNQAKKELQSKQSQIEAVEREVVEEAKSPEKDKGGVSLVSLGWKDPAKIRLVKLKRQHQEFEETDMATATKQYSFARSASGNFHSTYNSLVTAVHTEFIKAQSHSISSLVNILTAWQSAVSKAESCQLQILHDVFESIEAIRPKQDVQMVVATQLAAMPMAVTEPSHAPVEFFKSELIENELKPPPPPVADHSDEKLDAKTATLLPAHQIEFGFVCLCLLGILVVHLVHQKLRGELLQVEAMLGEQQASVDYLDMMLQQFD</sequence>
<keyword evidence="3" id="KW-0597">Phosphoprotein</keyword>
<keyword evidence="2" id="KW-0963">Cytoplasm</keyword>
<dbReference type="GO" id="GO:0043226">
    <property type="term" value="C:organelle"/>
    <property type="evidence" value="ECO:0007669"/>
    <property type="project" value="UniProtKB-ARBA"/>
</dbReference>
<gene>
    <name evidence="6" type="ORF">Ae201684_005844</name>
</gene>
<dbReference type="GO" id="GO:0005737">
    <property type="term" value="C:cytoplasm"/>
    <property type="evidence" value="ECO:0007669"/>
    <property type="project" value="TreeGrafter"/>
</dbReference>
<dbReference type="PANTHER" id="PTHR23065">
    <property type="entry name" value="PROLINE-SERINE-THREONINE PHOSPHATASE INTERACTING PROTEIN 1"/>
    <property type="match status" value="1"/>
</dbReference>
<evidence type="ECO:0000313" key="7">
    <source>
        <dbReference type="Proteomes" id="UP000481153"/>
    </source>
</evidence>
<dbReference type="InterPro" id="IPR027267">
    <property type="entry name" value="AH/BAR_dom_sf"/>
</dbReference>
<evidence type="ECO:0000256" key="2">
    <source>
        <dbReference type="ARBA" id="ARBA00022490"/>
    </source>
</evidence>
<dbReference type="Gene3D" id="1.20.1270.60">
    <property type="entry name" value="Arfaptin homology (AH) domain/BAR domain"/>
    <property type="match status" value="2"/>
</dbReference>
<feature type="region of interest" description="Disordered" evidence="5">
    <location>
        <begin position="163"/>
        <end position="186"/>
    </location>
</feature>
<evidence type="ECO:0008006" key="8">
    <source>
        <dbReference type="Google" id="ProtNLM"/>
    </source>
</evidence>
<evidence type="ECO:0000256" key="5">
    <source>
        <dbReference type="SAM" id="MobiDB-lite"/>
    </source>
</evidence>
<organism evidence="6 7">
    <name type="scientific">Aphanomyces euteiches</name>
    <dbReference type="NCBI Taxonomy" id="100861"/>
    <lineage>
        <taxon>Eukaryota</taxon>
        <taxon>Sar</taxon>
        <taxon>Stramenopiles</taxon>
        <taxon>Oomycota</taxon>
        <taxon>Saprolegniomycetes</taxon>
        <taxon>Saprolegniales</taxon>
        <taxon>Verrucalvaceae</taxon>
        <taxon>Aphanomyces</taxon>
    </lineage>
</organism>
<name>A0A6G0XDI8_9STRA</name>
<dbReference type="SUPFAM" id="SSF103657">
    <property type="entry name" value="BAR/IMD domain-like"/>
    <property type="match status" value="2"/>
</dbReference>
<dbReference type="PANTHER" id="PTHR23065:SF7">
    <property type="entry name" value="NOSTRIN, ISOFORM H"/>
    <property type="match status" value="1"/>
</dbReference>
<feature type="coiled-coil region" evidence="4">
    <location>
        <begin position="420"/>
        <end position="461"/>
    </location>
</feature>
<dbReference type="GO" id="GO:0005886">
    <property type="term" value="C:plasma membrane"/>
    <property type="evidence" value="ECO:0007669"/>
    <property type="project" value="TreeGrafter"/>
</dbReference>
<evidence type="ECO:0000256" key="3">
    <source>
        <dbReference type="ARBA" id="ARBA00022553"/>
    </source>
</evidence>